<comment type="caution">
    <text evidence="2">The sequence shown here is derived from an EMBL/GenBank/DDBJ whole genome shotgun (WGS) entry which is preliminary data.</text>
</comment>
<feature type="region of interest" description="Disordered" evidence="1">
    <location>
        <begin position="1"/>
        <end position="31"/>
    </location>
</feature>
<sequence>MEKKKRVAAGVPGSHSISPEGNSCKGGGSGTMRRWKEVAATSVDHDARVGIHSSEVAFGGSLTAGHEITGSSGGDSWLRRH</sequence>
<evidence type="ECO:0000313" key="3">
    <source>
        <dbReference type="Proteomes" id="UP001157418"/>
    </source>
</evidence>
<evidence type="ECO:0000313" key="2">
    <source>
        <dbReference type="EMBL" id="CAH1436518.1"/>
    </source>
</evidence>
<keyword evidence="3" id="KW-1185">Reference proteome</keyword>
<dbReference type="EMBL" id="CAKMRJ010004445">
    <property type="protein sequence ID" value="CAH1436518.1"/>
    <property type="molecule type" value="Genomic_DNA"/>
</dbReference>
<proteinExistence type="predicted"/>
<accession>A0AAU9NFC6</accession>
<organism evidence="2 3">
    <name type="scientific">Lactuca virosa</name>
    <dbReference type="NCBI Taxonomy" id="75947"/>
    <lineage>
        <taxon>Eukaryota</taxon>
        <taxon>Viridiplantae</taxon>
        <taxon>Streptophyta</taxon>
        <taxon>Embryophyta</taxon>
        <taxon>Tracheophyta</taxon>
        <taxon>Spermatophyta</taxon>
        <taxon>Magnoliopsida</taxon>
        <taxon>eudicotyledons</taxon>
        <taxon>Gunneridae</taxon>
        <taxon>Pentapetalae</taxon>
        <taxon>asterids</taxon>
        <taxon>campanulids</taxon>
        <taxon>Asterales</taxon>
        <taxon>Asteraceae</taxon>
        <taxon>Cichorioideae</taxon>
        <taxon>Cichorieae</taxon>
        <taxon>Lactucinae</taxon>
        <taxon>Lactuca</taxon>
    </lineage>
</organism>
<name>A0AAU9NFC6_9ASTR</name>
<evidence type="ECO:0000256" key="1">
    <source>
        <dbReference type="SAM" id="MobiDB-lite"/>
    </source>
</evidence>
<reference evidence="2 3" key="1">
    <citation type="submission" date="2022-01" db="EMBL/GenBank/DDBJ databases">
        <authorList>
            <person name="Xiong W."/>
            <person name="Schranz E."/>
        </authorList>
    </citation>
    <scope>NUCLEOTIDE SEQUENCE [LARGE SCALE GENOMIC DNA]</scope>
</reference>
<dbReference type="Proteomes" id="UP001157418">
    <property type="component" value="Unassembled WGS sequence"/>
</dbReference>
<protein>
    <submittedName>
        <fullName evidence="2">Uncharacterized protein</fullName>
    </submittedName>
</protein>
<gene>
    <name evidence="2" type="ORF">LVIROSA_LOCUS22889</name>
</gene>
<dbReference type="AlphaFoldDB" id="A0AAU9NFC6"/>